<dbReference type="InterPro" id="IPR036108">
    <property type="entry name" value="4pyrrol_syn_uPrphyn_synt_sf"/>
</dbReference>
<evidence type="ECO:0000313" key="2">
    <source>
        <dbReference type="EMBL" id="MFC6169968.1"/>
    </source>
</evidence>
<dbReference type="Proteomes" id="UP001596289">
    <property type="component" value="Unassembled WGS sequence"/>
</dbReference>
<accession>A0ABW1RE00</accession>
<evidence type="ECO:0000313" key="3">
    <source>
        <dbReference type="Proteomes" id="UP001596289"/>
    </source>
</evidence>
<dbReference type="Gene3D" id="3.40.50.10090">
    <property type="match status" value="2"/>
</dbReference>
<comment type="caution">
    <text evidence="2">The sequence shown here is derived from an EMBL/GenBank/DDBJ whole genome shotgun (WGS) entry which is preliminary data.</text>
</comment>
<dbReference type="Pfam" id="PF02602">
    <property type="entry name" value="HEM4"/>
    <property type="match status" value="1"/>
</dbReference>
<protein>
    <submittedName>
        <fullName evidence="2">Uroporphyrinogen-III synthase</fullName>
    </submittedName>
</protein>
<name>A0ABW1RE00_9LACO</name>
<evidence type="ECO:0000259" key="1">
    <source>
        <dbReference type="Pfam" id="PF02602"/>
    </source>
</evidence>
<dbReference type="SUPFAM" id="SSF69618">
    <property type="entry name" value="HemD-like"/>
    <property type="match status" value="1"/>
</dbReference>
<keyword evidence="3" id="KW-1185">Reference proteome</keyword>
<feature type="domain" description="Tetrapyrrole biosynthesis uroporphyrinogen III synthase" evidence="1">
    <location>
        <begin position="26"/>
        <end position="213"/>
    </location>
</feature>
<reference evidence="3" key="1">
    <citation type="journal article" date="2019" name="Int. J. Syst. Evol. Microbiol.">
        <title>The Global Catalogue of Microorganisms (GCM) 10K type strain sequencing project: providing services to taxonomists for standard genome sequencing and annotation.</title>
        <authorList>
            <consortium name="The Broad Institute Genomics Platform"/>
            <consortium name="The Broad Institute Genome Sequencing Center for Infectious Disease"/>
            <person name="Wu L."/>
            <person name="Ma J."/>
        </authorList>
    </citation>
    <scope>NUCLEOTIDE SEQUENCE [LARGE SCALE GENOMIC DNA]</scope>
    <source>
        <strain evidence="3">CCM 8904</strain>
    </source>
</reference>
<sequence>MAILITYPQKKIAPVWQQRLAAIAPVIYYPFRELTFKPLTKTAQHTLQQADYVVLTSAYAAACLVEHYAQLVQQAQLIVLSTKLAQQVAGCGQSILVAPQPHQQALVTYLEVLRQPQQKVVALVGNLTKLKVRAGWNLLPIYQNQWSATAAQQAQTDLAPLQFDRVLVTSPSNFTRFWQIHPHEPAPRFVALGATTAQVLRQQGLAVQVPAPQEHLLAAALALLAAPEFADD</sequence>
<dbReference type="EMBL" id="JBHSSL010000027">
    <property type="protein sequence ID" value="MFC6169968.1"/>
    <property type="molecule type" value="Genomic_DNA"/>
</dbReference>
<gene>
    <name evidence="2" type="ORF">ACFQGP_05150</name>
</gene>
<dbReference type="RefSeq" id="WP_125551721.1">
    <property type="nucleotide sequence ID" value="NZ_JBHSSL010000027.1"/>
</dbReference>
<organism evidence="2 3">
    <name type="scientific">Loigolactobacillus jiayinensis</name>
    <dbReference type="NCBI Taxonomy" id="2486016"/>
    <lineage>
        <taxon>Bacteria</taxon>
        <taxon>Bacillati</taxon>
        <taxon>Bacillota</taxon>
        <taxon>Bacilli</taxon>
        <taxon>Lactobacillales</taxon>
        <taxon>Lactobacillaceae</taxon>
        <taxon>Loigolactobacillus</taxon>
    </lineage>
</organism>
<proteinExistence type="predicted"/>
<dbReference type="InterPro" id="IPR003754">
    <property type="entry name" value="4pyrrol_synth_uPrphyn_synth"/>
</dbReference>